<evidence type="ECO:0000256" key="5">
    <source>
        <dbReference type="ARBA" id="ARBA00022989"/>
    </source>
</evidence>
<keyword evidence="10" id="KW-1185">Reference proteome</keyword>
<keyword evidence="6 7" id="KW-0472">Membrane</keyword>
<dbReference type="Proteomes" id="UP000282574">
    <property type="component" value="Unassembled WGS sequence"/>
</dbReference>
<evidence type="ECO:0000313" key="9">
    <source>
        <dbReference type="EMBL" id="RUT10331.1"/>
    </source>
</evidence>
<dbReference type="SUPFAM" id="SSF161098">
    <property type="entry name" value="MetI-like"/>
    <property type="match status" value="1"/>
</dbReference>
<name>A0AB37UFH8_9CYAN</name>
<dbReference type="InterPro" id="IPR000515">
    <property type="entry name" value="MetI-like"/>
</dbReference>
<evidence type="ECO:0000313" key="10">
    <source>
        <dbReference type="Proteomes" id="UP000282574"/>
    </source>
</evidence>
<evidence type="ECO:0000259" key="8">
    <source>
        <dbReference type="Pfam" id="PF00528"/>
    </source>
</evidence>
<sequence>MQDISLLTYVIFPSCLPDLFTGLRVAIGVAYSTLVAAETVAAVSGIGWLVLDASKFLRSDVMIVGIII</sequence>
<evidence type="ECO:0000256" key="4">
    <source>
        <dbReference type="ARBA" id="ARBA00022692"/>
    </source>
</evidence>
<dbReference type="AlphaFoldDB" id="A0AB37UFH8"/>
<reference evidence="9 10" key="1">
    <citation type="journal article" date="2019" name="Genome Biol. Evol.">
        <title>Day and night: Metabolic profiles and evolutionary relationships of six axenic non-marine cyanobacteria.</title>
        <authorList>
            <person name="Will S.E."/>
            <person name="Henke P."/>
            <person name="Boedeker C."/>
            <person name="Huang S."/>
            <person name="Brinkmann H."/>
            <person name="Rohde M."/>
            <person name="Jarek M."/>
            <person name="Friedl T."/>
            <person name="Seufert S."/>
            <person name="Schumacher M."/>
            <person name="Overmann J."/>
            <person name="Neumann-Schaal M."/>
            <person name="Petersen J."/>
        </authorList>
    </citation>
    <scope>NUCLEOTIDE SEQUENCE [LARGE SCALE GENOMIC DNA]</scope>
    <source>
        <strain evidence="9 10">SAG 39.79</strain>
    </source>
</reference>
<keyword evidence="3" id="KW-1003">Cell membrane</keyword>
<dbReference type="GO" id="GO:0055085">
    <property type="term" value="P:transmembrane transport"/>
    <property type="evidence" value="ECO:0007669"/>
    <property type="project" value="InterPro"/>
</dbReference>
<dbReference type="PANTHER" id="PTHR30151:SF25">
    <property type="entry name" value="TAURINE TRANSPORT SYSTEM PERMEASE PROTEIN TAUC"/>
    <property type="match status" value="1"/>
</dbReference>
<dbReference type="Pfam" id="PF00528">
    <property type="entry name" value="BPD_transp_1"/>
    <property type="match status" value="1"/>
</dbReference>
<accession>A0AB37UFH8</accession>
<proteinExistence type="predicted"/>
<comment type="subcellular location">
    <subcellularLocation>
        <location evidence="1">Cell membrane</location>
        <topology evidence="1">Multi-pass membrane protein</topology>
    </subcellularLocation>
</comment>
<feature type="domain" description="ABC transmembrane type-1" evidence="8">
    <location>
        <begin position="5"/>
        <end position="67"/>
    </location>
</feature>
<evidence type="ECO:0000256" key="3">
    <source>
        <dbReference type="ARBA" id="ARBA00022475"/>
    </source>
</evidence>
<keyword evidence="4 7" id="KW-0812">Transmembrane</keyword>
<organism evidence="9 10">
    <name type="scientific">Chroococcidiopsis cubana SAG 39.79</name>
    <dbReference type="NCBI Taxonomy" id="388085"/>
    <lineage>
        <taxon>Bacteria</taxon>
        <taxon>Bacillati</taxon>
        <taxon>Cyanobacteriota</taxon>
        <taxon>Cyanophyceae</taxon>
        <taxon>Chroococcidiopsidales</taxon>
        <taxon>Chroococcidiopsidaceae</taxon>
        <taxon>Chroococcidiopsis</taxon>
    </lineage>
</organism>
<dbReference type="GO" id="GO:0005886">
    <property type="term" value="C:plasma membrane"/>
    <property type="evidence" value="ECO:0007669"/>
    <property type="project" value="UniProtKB-SubCell"/>
</dbReference>
<evidence type="ECO:0000256" key="1">
    <source>
        <dbReference type="ARBA" id="ARBA00004651"/>
    </source>
</evidence>
<comment type="caution">
    <text evidence="9">The sequence shown here is derived from an EMBL/GenBank/DDBJ whole genome shotgun (WGS) entry which is preliminary data.</text>
</comment>
<evidence type="ECO:0000256" key="6">
    <source>
        <dbReference type="ARBA" id="ARBA00023136"/>
    </source>
</evidence>
<keyword evidence="5 7" id="KW-1133">Transmembrane helix</keyword>
<dbReference type="PANTHER" id="PTHR30151">
    <property type="entry name" value="ALKANE SULFONATE ABC TRANSPORTER-RELATED, MEMBRANE SUBUNIT"/>
    <property type="match status" value="1"/>
</dbReference>
<gene>
    <name evidence="9" type="ORF">DSM107010_43270</name>
</gene>
<keyword evidence="2" id="KW-0813">Transport</keyword>
<evidence type="ECO:0000256" key="2">
    <source>
        <dbReference type="ARBA" id="ARBA00022448"/>
    </source>
</evidence>
<feature type="transmembrane region" description="Helical" evidence="7">
    <location>
        <begin position="27"/>
        <end position="51"/>
    </location>
</feature>
<dbReference type="InterPro" id="IPR035906">
    <property type="entry name" value="MetI-like_sf"/>
</dbReference>
<dbReference type="EMBL" id="RSCK01000044">
    <property type="protein sequence ID" value="RUT10331.1"/>
    <property type="molecule type" value="Genomic_DNA"/>
</dbReference>
<protein>
    <recommendedName>
        <fullName evidence="8">ABC transmembrane type-1 domain-containing protein</fullName>
    </recommendedName>
</protein>
<dbReference type="GO" id="GO:0010438">
    <property type="term" value="P:cellular response to sulfur starvation"/>
    <property type="evidence" value="ECO:0007669"/>
    <property type="project" value="TreeGrafter"/>
</dbReference>
<evidence type="ECO:0000256" key="7">
    <source>
        <dbReference type="SAM" id="Phobius"/>
    </source>
</evidence>